<proteinExistence type="inferred from homology"/>
<dbReference type="InterPro" id="IPR001451">
    <property type="entry name" value="Hexapep"/>
</dbReference>
<dbReference type="Pfam" id="PF00132">
    <property type="entry name" value="Hexapep"/>
    <property type="match status" value="1"/>
</dbReference>
<comment type="caution">
    <text evidence="5">The sequence shown here is derived from an EMBL/GenBank/DDBJ whole genome shotgun (WGS) entry which is preliminary data.</text>
</comment>
<protein>
    <submittedName>
        <fullName evidence="5">Acetyltransferase</fullName>
    </submittedName>
</protein>
<dbReference type="CDD" id="cd03349">
    <property type="entry name" value="LbH_XAT"/>
    <property type="match status" value="1"/>
</dbReference>
<organism evidence="5 6">
    <name type="scientific">Roseobacter cerasinus</name>
    <dbReference type="NCBI Taxonomy" id="2602289"/>
    <lineage>
        <taxon>Bacteria</taxon>
        <taxon>Pseudomonadati</taxon>
        <taxon>Pseudomonadota</taxon>
        <taxon>Alphaproteobacteria</taxon>
        <taxon>Rhodobacterales</taxon>
        <taxon>Roseobacteraceae</taxon>
        <taxon>Roseobacter</taxon>
    </lineage>
</organism>
<dbReference type="InterPro" id="IPR018357">
    <property type="entry name" value="Hexapep_transf_CS"/>
</dbReference>
<reference evidence="5 6" key="1">
    <citation type="submission" date="2019-12" db="EMBL/GenBank/DDBJ databases">
        <title>Roseobacter cerasinus sp. nov., isolated from seawater around aquaculture.</title>
        <authorList>
            <person name="Muramatsu S."/>
            <person name="Takabe Y."/>
            <person name="Mori K."/>
            <person name="Takaichi S."/>
            <person name="Hanada S."/>
        </authorList>
    </citation>
    <scope>NUCLEOTIDE SEQUENCE [LARGE SCALE GENOMIC DNA]</scope>
    <source>
        <strain evidence="5 6">AI77</strain>
    </source>
</reference>
<evidence type="ECO:0000256" key="4">
    <source>
        <dbReference type="ARBA" id="ARBA00023315"/>
    </source>
</evidence>
<sequence>MRFPSPDTVHPVTLPDGSRLPNNVFLKAVIDHPRIEVGDYTYANDFDPPTELSGWAGRLAPYLFPSSSDRLIIGKFGQFAHGVRFITHSANHDMRGFSTFPFAIHDPDRFLAYPSTLPPGRDTIVGHDVWIGAGARILPGARIGHGVIIGTEAVVGGEVPDYSVVVGNPGRVLRRRFAPDIIERLLAVAWWDWPIEKIMTHEALIVGADIDALEAVS</sequence>
<evidence type="ECO:0000313" key="6">
    <source>
        <dbReference type="Proteomes" id="UP000436522"/>
    </source>
</evidence>
<dbReference type="EMBL" id="BLIV01000005">
    <property type="protein sequence ID" value="GFE50954.1"/>
    <property type="molecule type" value="Genomic_DNA"/>
</dbReference>
<dbReference type="SUPFAM" id="SSF51161">
    <property type="entry name" value="Trimeric LpxA-like enzymes"/>
    <property type="match status" value="1"/>
</dbReference>
<evidence type="ECO:0000256" key="3">
    <source>
        <dbReference type="ARBA" id="ARBA00022737"/>
    </source>
</evidence>
<keyword evidence="3" id="KW-0677">Repeat</keyword>
<dbReference type="PANTHER" id="PTHR43300:SF11">
    <property type="entry name" value="ACETYLTRANSFERASE RV3034C-RELATED"/>
    <property type="match status" value="1"/>
</dbReference>
<keyword evidence="2 5" id="KW-0808">Transferase</keyword>
<keyword evidence="4" id="KW-0012">Acyltransferase</keyword>
<evidence type="ECO:0000313" key="5">
    <source>
        <dbReference type="EMBL" id="GFE50954.1"/>
    </source>
</evidence>
<gene>
    <name evidence="5" type="ORF">So717_27070</name>
</gene>
<dbReference type="RefSeq" id="WP_159978221.1">
    <property type="nucleotide sequence ID" value="NZ_BLIV01000005.1"/>
</dbReference>
<keyword evidence="6" id="KW-1185">Reference proteome</keyword>
<dbReference type="PANTHER" id="PTHR43300">
    <property type="entry name" value="ACETYLTRANSFERASE"/>
    <property type="match status" value="1"/>
</dbReference>
<name>A0A640VTP2_9RHOB</name>
<dbReference type="Proteomes" id="UP000436522">
    <property type="component" value="Unassembled WGS sequence"/>
</dbReference>
<evidence type="ECO:0000256" key="1">
    <source>
        <dbReference type="ARBA" id="ARBA00007274"/>
    </source>
</evidence>
<dbReference type="AlphaFoldDB" id="A0A640VTP2"/>
<accession>A0A640VTP2</accession>
<dbReference type="GO" id="GO:0016746">
    <property type="term" value="F:acyltransferase activity"/>
    <property type="evidence" value="ECO:0007669"/>
    <property type="project" value="UniProtKB-KW"/>
</dbReference>
<dbReference type="InterPro" id="IPR050179">
    <property type="entry name" value="Trans_hexapeptide_repeat"/>
</dbReference>
<dbReference type="InterPro" id="IPR011004">
    <property type="entry name" value="Trimer_LpxA-like_sf"/>
</dbReference>
<evidence type="ECO:0000256" key="2">
    <source>
        <dbReference type="ARBA" id="ARBA00022679"/>
    </source>
</evidence>
<comment type="similarity">
    <text evidence="1">Belongs to the transferase hexapeptide repeat family.</text>
</comment>
<dbReference type="Gene3D" id="2.160.10.10">
    <property type="entry name" value="Hexapeptide repeat proteins"/>
    <property type="match status" value="1"/>
</dbReference>
<dbReference type="PROSITE" id="PS00101">
    <property type="entry name" value="HEXAPEP_TRANSFERASES"/>
    <property type="match status" value="1"/>
</dbReference>
<dbReference type="OrthoDB" id="9815592at2"/>